<accession>A0AAV8ZXQ6</accession>
<protein>
    <recommendedName>
        <fullName evidence="1">DUF5641 domain-containing protein</fullName>
    </recommendedName>
</protein>
<reference evidence="2" key="1">
    <citation type="journal article" date="2023" name="Insect Mol. Biol.">
        <title>Genome sequencing provides insights into the evolution of gene families encoding plant cell wall-degrading enzymes in longhorned beetles.</title>
        <authorList>
            <person name="Shin N.R."/>
            <person name="Okamura Y."/>
            <person name="Kirsch R."/>
            <person name="Pauchet Y."/>
        </authorList>
    </citation>
    <scope>NUCLEOTIDE SEQUENCE</scope>
    <source>
        <strain evidence="2">RBIC_L_NR</strain>
    </source>
</reference>
<dbReference type="AlphaFoldDB" id="A0AAV8ZXQ6"/>
<name>A0AAV8ZXQ6_9CUCU</name>
<dbReference type="EMBL" id="JANEYF010000098">
    <property type="protein sequence ID" value="KAJ8972268.1"/>
    <property type="molecule type" value="Genomic_DNA"/>
</dbReference>
<proteinExistence type="predicted"/>
<dbReference type="InterPro" id="IPR040676">
    <property type="entry name" value="DUF5641"/>
</dbReference>
<evidence type="ECO:0000313" key="2">
    <source>
        <dbReference type="EMBL" id="KAJ8972268.1"/>
    </source>
</evidence>
<feature type="domain" description="DUF5641" evidence="1">
    <location>
        <begin position="225"/>
        <end position="283"/>
    </location>
</feature>
<dbReference type="Proteomes" id="UP001162156">
    <property type="component" value="Unassembled WGS sequence"/>
</dbReference>
<dbReference type="Pfam" id="PF18701">
    <property type="entry name" value="DUF5641"/>
    <property type="match status" value="1"/>
</dbReference>
<organism evidence="2 3">
    <name type="scientific">Rhamnusium bicolor</name>
    <dbReference type="NCBI Taxonomy" id="1586634"/>
    <lineage>
        <taxon>Eukaryota</taxon>
        <taxon>Metazoa</taxon>
        <taxon>Ecdysozoa</taxon>
        <taxon>Arthropoda</taxon>
        <taxon>Hexapoda</taxon>
        <taxon>Insecta</taxon>
        <taxon>Pterygota</taxon>
        <taxon>Neoptera</taxon>
        <taxon>Endopterygota</taxon>
        <taxon>Coleoptera</taxon>
        <taxon>Polyphaga</taxon>
        <taxon>Cucujiformia</taxon>
        <taxon>Chrysomeloidea</taxon>
        <taxon>Cerambycidae</taxon>
        <taxon>Lepturinae</taxon>
        <taxon>Rhagiini</taxon>
        <taxon>Rhamnusium</taxon>
    </lineage>
</organism>
<dbReference type="PANTHER" id="PTHR47331">
    <property type="entry name" value="PHD-TYPE DOMAIN-CONTAINING PROTEIN"/>
    <property type="match status" value="1"/>
</dbReference>
<gene>
    <name evidence="2" type="ORF">NQ314_000251</name>
</gene>
<keyword evidence="3" id="KW-1185">Reference proteome</keyword>
<evidence type="ECO:0000259" key="1">
    <source>
        <dbReference type="Pfam" id="PF18701"/>
    </source>
</evidence>
<comment type="caution">
    <text evidence="2">The sequence shown here is derived from an EMBL/GenBank/DDBJ whole genome shotgun (WGS) entry which is preliminary data.</text>
</comment>
<evidence type="ECO:0000313" key="3">
    <source>
        <dbReference type="Proteomes" id="UP001162156"/>
    </source>
</evidence>
<sequence length="291" mass="32555">MTLINAFPHLKKKLQKNNSQDITSVKASIEKLQSDFTEFSKSSSEDKAVNDVFEDVYQEFNERQKRKCNLIIFGVAEQTSNNKDDRIKADKSNQTNFPQASSIILNDFYVDDLLTGSNDIQQLADICKQVSSILESGGFTLRKWIANNKDVLAHINTQADSLGILTLGEHECSKTLGIQCSQTNDRKTGLMTLSEIETAHVNLIKIAQYESFKDELSSLAKGPLSELKIGMLVLIKNDNQPPNKWLLGRIQQLFPGKDGISRVASITTSKGIIKRSTRHLYPLPVEPDVQL</sequence>